<reference evidence="1 2" key="1">
    <citation type="submission" date="2013-11" db="EMBL/GenBank/DDBJ databases">
        <title>Opisthorchis viverrini - life in the bile duct.</title>
        <authorList>
            <person name="Young N.D."/>
            <person name="Nagarajan N."/>
            <person name="Lin S.J."/>
            <person name="Korhonen P.K."/>
            <person name="Jex A.R."/>
            <person name="Hall R.S."/>
            <person name="Safavi-Hemami H."/>
            <person name="Kaewkong W."/>
            <person name="Bertrand D."/>
            <person name="Gao S."/>
            <person name="Seet Q."/>
            <person name="Wongkham S."/>
            <person name="Teh B.T."/>
            <person name="Wongkham C."/>
            <person name="Intapan P.M."/>
            <person name="Maleewong W."/>
            <person name="Yang X."/>
            <person name="Hu M."/>
            <person name="Wang Z."/>
            <person name="Hofmann A."/>
            <person name="Sternberg P.W."/>
            <person name="Tan P."/>
            <person name="Wang J."/>
            <person name="Gasser R.B."/>
        </authorList>
    </citation>
    <scope>NUCLEOTIDE SEQUENCE [LARGE SCALE GENOMIC DNA]</scope>
</reference>
<accession>A0A074ZVG9</accession>
<dbReference type="Proteomes" id="UP000054324">
    <property type="component" value="Unassembled WGS sequence"/>
</dbReference>
<protein>
    <submittedName>
        <fullName evidence="1">Uncharacterized protein</fullName>
    </submittedName>
</protein>
<dbReference type="OrthoDB" id="6272845at2759"/>
<proteinExistence type="predicted"/>
<sequence length="297" mass="33952">LRILLKTVLDPVQIKDAERIGALFSLVHSALCTQKRMKISRMKTTEYNNMQQMRLYVQVEGDAIMSRDGDICQEAIDLTATMAERGHQVNVVYQTVLNYDHRKVVKFLVYHVSIIPTLEIAFPEKWKVGLQGVIDSLGLANSHVTNFQVPLFHDQITTEERVKGVAEPKMQNSFFSRFTDNIHVEIMLKHLLPALVLGEFHCFPYTHVYGYNDGLFSRVKAFVPKTSIQTPRSSEYSDLALVELFKSTWSELSFSLYTHKDEPTYGLLILRDENLAEPNALFITGNNVRYDVTFVGT</sequence>
<organism evidence="1 2">
    <name type="scientific">Opisthorchis viverrini</name>
    <name type="common">Southeast Asian liver fluke</name>
    <dbReference type="NCBI Taxonomy" id="6198"/>
    <lineage>
        <taxon>Eukaryota</taxon>
        <taxon>Metazoa</taxon>
        <taxon>Spiralia</taxon>
        <taxon>Lophotrochozoa</taxon>
        <taxon>Platyhelminthes</taxon>
        <taxon>Trematoda</taxon>
        <taxon>Digenea</taxon>
        <taxon>Opisthorchiida</taxon>
        <taxon>Opisthorchiata</taxon>
        <taxon>Opisthorchiidae</taxon>
        <taxon>Opisthorchis</taxon>
    </lineage>
</organism>
<dbReference type="GeneID" id="20327449"/>
<dbReference type="EMBL" id="KL596670">
    <property type="protein sequence ID" value="KER29877.1"/>
    <property type="molecule type" value="Genomic_DNA"/>
</dbReference>
<gene>
    <name evidence="1" type="ORF">T265_13282</name>
</gene>
<dbReference type="CTD" id="20327449"/>
<keyword evidence="2" id="KW-1185">Reference proteome</keyword>
<feature type="non-terminal residue" evidence="1">
    <location>
        <position position="297"/>
    </location>
</feature>
<feature type="non-terminal residue" evidence="1">
    <location>
        <position position="1"/>
    </location>
</feature>
<evidence type="ECO:0000313" key="1">
    <source>
        <dbReference type="EMBL" id="KER29877.1"/>
    </source>
</evidence>
<dbReference type="KEGG" id="ovi:T265_13282"/>
<name>A0A074ZVG9_OPIVI</name>
<evidence type="ECO:0000313" key="2">
    <source>
        <dbReference type="Proteomes" id="UP000054324"/>
    </source>
</evidence>
<dbReference type="AlphaFoldDB" id="A0A074ZVG9"/>
<dbReference type="RefSeq" id="XP_009166387.1">
    <property type="nucleotide sequence ID" value="XM_009168123.1"/>
</dbReference>